<reference evidence="3 4" key="1">
    <citation type="submission" date="2016-10" db="EMBL/GenBank/DDBJ databases">
        <authorList>
            <person name="Cai Z."/>
        </authorList>
    </citation>
    <scope>NUCLEOTIDE SEQUENCE [LARGE SCALE GENOMIC DNA]</scope>
</reference>
<feature type="region of interest" description="Disordered" evidence="1">
    <location>
        <begin position="75"/>
        <end position="133"/>
    </location>
</feature>
<feature type="region of interest" description="Disordered" evidence="1">
    <location>
        <begin position="210"/>
        <end position="232"/>
    </location>
</feature>
<gene>
    <name evidence="3" type="ORF">BQ4739_LOCUS16332</name>
</gene>
<feature type="compositionally biased region" description="Gly residues" evidence="1">
    <location>
        <begin position="101"/>
        <end position="114"/>
    </location>
</feature>
<feature type="compositionally biased region" description="Polar residues" evidence="1">
    <location>
        <begin position="28"/>
        <end position="38"/>
    </location>
</feature>
<keyword evidence="4" id="KW-1185">Reference proteome</keyword>
<dbReference type="EMBL" id="FNXT01001246">
    <property type="protein sequence ID" value="SZX75965.1"/>
    <property type="molecule type" value="Genomic_DNA"/>
</dbReference>
<dbReference type="Proteomes" id="UP000256970">
    <property type="component" value="Unassembled WGS sequence"/>
</dbReference>
<feature type="compositionally biased region" description="Gly residues" evidence="1">
    <location>
        <begin position="223"/>
        <end position="232"/>
    </location>
</feature>
<evidence type="ECO:0000256" key="1">
    <source>
        <dbReference type="SAM" id="MobiDB-lite"/>
    </source>
</evidence>
<proteinExistence type="predicted"/>
<name>A0A383WED3_TETOB</name>
<feature type="chain" id="PRO_5016640060" evidence="2">
    <location>
        <begin position="20"/>
        <end position="296"/>
    </location>
</feature>
<sequence length="296" mass="29953">MKAPVVAALLLAALVAADALQPVHLSQDSISEPATSPPNIKDTKADAAAATASRSLLDTKVAATDNSHQDAAAAASAVTGPATDSKPVEQQQEAAAAANRGGFGRGSFGSGGHYGPSSWGRRLQADAAPDTPSQGRALLAAELLAAEELMSPSTPASAAAAAAATAMLERATDGGRYGPSSYMYAGSRPSRYDFGSMWAGGARRLQGSAAAAAAAEGQERSGRGGARGSFGGGGGRFGPSSYFRGRRLASFDAAMAAEMVAAAHHVAPPQLSHPFNGNLKYKTTYGPGYFWDPRSV</sequence>
<dbReference type="AlphaFoldDB" id="A0A383WED3"/>
<protein>
    <submittedName>
        <fullName evidence="3">Uncharacterized protein</fullName>
    </submittedName>
</protein>
<evidence type="ECO:0000256" key="2">
    <source>
        <dbReference type="SAM" id="SignalP"/>
    </source>
</evidence>
<feature type="region of interest" description="Disordered" evidence="1">
    <location>
        <begin position="28"/>
        <end position="47"/>
    </location>
</feature>
<accession>A0A383WED3</accession>
<feature type="signal peptide" evidence="2">
    <location>
        <begin position="1"/>
        <end position="19"/>
    </location>
</feature>
<feature type="compositionally biased region" description="Low complexity" evidence="1">
    <location>
        <begin position="75"/>
        <end position="84"/>
    </location>
</feature>
<evidence type="ECO:0000313" key="4">
    <source>
        <dbReference type="Proteomes" id="UP000256970"/>
    </source>
</evidence>
<evidence type="ECO:0000313" key="3">
    <source>
        <dbReference type="EMBL" id="SZX75965.1"/>
    </source>
</evidence>
<keyword evidence="2" id="KW-0732">Signal</keyword>
<organism evidence="3 4">
    <name type="scientific">Tetradesmus obliquus</name>
    <name type="common">Green alga</name>
    <name type="synonym">Acutodesmus obliquus</name>
    <dbReference type="NCBI Taxonomy" id="3088"/>
    <lineage>
        <taxon>Eukaryota</taxon>
        <taxon>Viridiplantae</taxon>
        <taxon>Chlorophyta</taxon>
        <taxon>core chlorophytes</taxon>
        <taxon>Chlorophyceae</taxon>
        <taxon>CS clade</taxon>
        <taxon>Sphaeropleales</taxon>
        <taxon>Scenedesmaceae</taxon>
        <taxon>Tetradesmus</taxon>
    </lineage>
</organism>